<organism evidence="5 6">
    <name type="scientific">Actinomadura namibiensis</name>
    <dbReference type="NCBI Taxonomy" id="182080"/>
    <lineage>
        <taxon>Bacteria</taxon>
        <taxon>Bacillati</taxon>
        <taxon>Actinomycetota</taxon>
        <taxon>Actinomycetes</taxon>
        <taxon>Streptosporangiales</taxon>
        <taxon>Thermomonosporaceae</taxon>
        <taxon>Actinomadura</taxon>
    </lineage>
</organism>
<evidence type="ECO:0000256" key="1">
    <source>
        <dbReference type="ARBA" id="ARBA00010688"/>
    </source>
</evidence>
<dbReference type="CDD" id="cd01166">
    <property type="entry name" value="KdgK"/>
    <property type="match status" value="1"/>
</dbReference>
<comment type="caution">
    <text evidence="5">The sequence shown here is derived from an EMBL/GenBank/DDBJ whole genome shotgun (WGS) entry which is preliminary data.</text>
</comment>
<keyword evidence="6" id="KW-1185">Reference proteome</keyword>
<dbReference type="InterPro" id="IPR029056">
    <property type="entry name" value="Ribokinase-like"/>
</dbReference>
<gene>
    <name evidence="5" type="ORF">HNR61_002389</name>
</gene>
<dbReference type="EMBL" id="JACJIA010000002">
    <property type="protein sequence ID" value="MBA8950776.1"/>
    <property type="molecule type" value="Genomic_DNA"/>
</dbReference>
<dbReference type="GO" id="GO:0008673">
    <property type="term" value="F:2-dehydro-3-deoxygluconokinase activity"/>
    <property type="evidence" value="ECO:0007669"/>
    <property type="project" value="UniProtKB-EC"/>
</dbReference>
<evidence type="ECO:0000313" key="5">
    <source>
        <dbReference type="EMBL" id="MBA8950776.1"/>
    </source>
</evidence>
<dbReference type="RefSeq" id="WP_182843121.1">
    <property type="nucleotide sequence ID" value="NZ_BAAALP010000023.1"/>
</dbReference>
<dbReference type="InterPro" id="IPR011611">
    <property type="entry name" value="PfkB_dom"/>
</dbReference>
<keyword evidence="2 5" id="KW-0808">Transferase</keyword>
<name>A0A7W3LMA9_ACTNM</name>
<dbReference type="Pfam" id="PF00294">
    <property type="entry name" value="PfkB"/>
    <property type="match status" value="1"/>
</dbReference>
<protein>
    <submittedName>
        <fullName evidence="5">2-dehydro-3-deoxygluconokinase</fullName>
        <ecNumber evidence="5">2.7.1.45</ecNumber>
    </submittedName>
</protein>
<dbReference type="EC" id="2.7.1.45" evidence="5"/>
<comment type="similarity">
    <text evidence="1">Belongs to the carbohydrate kinase PfkB family.</text>
</comment>
<dbReference type="Gene3D" id="3.40.1190.20">
    <property type="match status" value="1"/>
</dbReference>
<evidence type="ECO:0000256" key="2">
    <source>
        <dbReference type="ARBA" id="ARBA00022679"/>
    </source>
</evidence>
<accession>A0A7W3LMA9</accession>
<sequence>MEGTPRAVCVGETMAALLPDRPGPLEDVPGFRSSVGGAEANVARGLAALGVPAAWLGRVGDDGFGRRIVRELAAGGVDTSHVVVDPQRPTGLYVKETGPDGSVLHYYRDGSAGSALDPGMLESAALRDASLVHLSGITPALSDDAMAFVTELVRRPRTGLLSFDLNWRPALWRDRDPGVLGDLLNAADLVLLGADEAAEVFGTGVPRKLRELLPGPRALVVKDAGHQVTVVTPEGAHTEPALRVEIVDHVGAGDAFAAGYLAATLRGYDQRRRLRLGHLMAASTLAVPGDHGAPPPPGRVAALLDAPPAEWAATVIGGTP</sequence>
<evidence type="ECO:0000259" key="4">
    <source>
        <dbReference type="Pfam" id="PF00294"/>
    </source>
</evidence>
<proteinExistence type="inferred from homology"/>
<keyword evidence="3 5" id="KW-0418">Kinase</keyword>
<dbReference type="PANTHER" id="PTHR43320">
    <property type="entry name" value="SUGAR KINASE"/>
    <property type="match status" value="1"/>
</dbReference>
<evidence type="ECO:0000256" key="3">
    <source>
        <dbReference type="ARBA" id="ARBA00022777"/>
    </source>
</evidence>
<dbReference type="AlphaFoldDB" id="A0A7W3LMA9"/>
<dbReference type="InterPro" id="IPR052700">
    <property type="entry name" value="Carb_kinase_PfkB-like"/>
</dbReference>
<dbReference type="PANTHER" id="PTHR43320:SF2">
    <property type="entry name" value="2-DEHYDRO-3-DEOXYGLUCONOKINASE_2-DEHYDRO-3-DEOXYGALACTONOKINASE"/>
    <property type="match status" value="1"/>
</dbReference>
<feature type="domain" description="Carbohydrate kinase PfkB" evidence="4">
    <location>
        <begin position="6"/>
        <end position="290"/>
    </location>
</feature>
<evidence type="ECO:0000313" key="6">
    <source>
        <dbReference type="Proteomes" id="UP000572680"/>
    </source>
</evidence>
<reference evidence="5 6" key="1">
    <citation type="submission" date="2020-08" db="EMBL/GenBank/DDBJ databases">
        <title>Genomic Encyclopedia of Type Strains, Phase IV (KMG-IV): sequencing the most valuable type-strain genomes for metagenomic binning, comparative biology and taxonomic classification.</title>
        <authorList>
            <person name="Goeker M."/>
        </authorList>
    </citation>
    <scope>NUCLEOTIDE SEQUENCE [LARGE SCALE GENOMIC DNA]</scope>
    <source>
        <strain evidence="5 6">DSM 44197</strain>
    </source>
</reference>
<dbReference type="Proteomes" id="UP000572680">
    <property type="component" value="Unassembled WGS sequence"/>
</dbReference>
<dbReference type="SUPFAM" id="SSF53613">
    <property type="entry name" value="Ribokinase-like"/>
    <property type="match status" value="1"/>
</dbReference>